<comment type="caution">
    <text evidence="2">The sequence shown here is derived from an EMBL/GenBank/DDBJ whole genome shotgun (WGS) entry which is preliminary data.</text>
</comment>
<protein>
    <recommendedName>
        <fullName evidence="4">DUF4878 domain-containing protein</fullName>
    </recommendedName>
</protein>
<gene>
    <name evidence="2" type="ORF">TP2_08715</name>
</gene>
<dbReference type="eggNOG" id="ENOG5032SUQ">
    <property type="taxonomic scope" value="Bacteria"/>
</dbReference>
<organism evidence="2 3">
    <name type="scientific">Thioclava pacifica DSM 10166</name>
    <dbReference type="NCBI Taxonomy" id="1353537"/>
    <lineage>
        <taxon>Bacteria</taxon>
        <taxon>Pseudomonadati</taxon>
        <taxon>Pseudomonadota</taxon>
        <taxon>Alphaproteobacteria</taxon>
        <taxon>Rhodobacterales</taxon>
        <taxon>Paracoccaceae</taxon>
        <taxon>Thioclava</taxon>
    </lineage>
</organism>
<dbReference type="AlphaFoldDB" id="A0A074JUI0"/>
<name>A0A074JUI0_9RHOB</name>
<dbReference type="Proteomes" id="UP000027432">
    <property type="component" value="Unassembled WGS sequence"/>
</dbReference>
<keyword evidence="1" id="KW-0732">Signal</keyword>
<evidence type="ECO:0000313" key="2">
    <source>
        <dbReference type="EMBL" id="KEO53012.1"/>
    </source>
</evidence>
<feature type="signal peptide" evidence="1">
    <location>
        <begin position="1"/>
        <end position="25"/>
    </location>
</feature>
<dbReference type="EMBL" id="AUND01000023">
    <property type="protein sequence ID" value="KEO53012.1"/>
    <property type="molecule type" value="Genomic_DNA"/>
</dbReference>
<evidence type="ECO:0000256" key="1">
    <source>
        <dbReference type="SAM" id="SignalP"/>
    </source>
</evidence>
<reference evidence="2 3" key="1">
    <citation type="submission" date="2013-07" db="EMBL/GenBank/DDBJ databases">
        <title>Thioclava pacifica DSM 10166 Genome Sequencing.</title>
        <authorList>
            <person name="Lai Q."/>
            <person name="Shao Z."/>
        </authorList>
    </citation>
    <scope>NUCLEOTIDE SEQUENCE [LARGE SCALE GENOMIC DNA]</scope>
    <source>
        <strain evidence="2 3">DSM 10166</strain>
    </source>
</reference>
<dbReference type="STRING" id="1353537.TP2_08715"/>
<evidence type="ECO:0008006" key="4">
    <source>
        <dbReference type="Google" id="ProtNLM"/>
    </source>
</evidence>
<accession>A0A074JUI0</accession>
<sequence>MEGPTMPRFSLVLALILASALPAAAFDAADRNAVTQEVAGFEKAVEKKDYAVFFDTVPPKMMQVIADQAGMPIEALEAAMSKQITEAMATVKMDSFKMDTAAMETGETSSGRAYAKIPTESVMEAPNVGKIRATNTTLALKDGEEWYLVRIDSPAQLAVLRKVYPDFEGITFPSGTMEAVN</sequence>
<proteinExistence type="predicted"/>
<keyword evidence="3" id="KW-1185">Reference proteome</keyword>
<evidence type="ECO:0000313" key="3">
    <source>
        <dbReference type="Proteomes" id="UP000027432"/>
    </source>
</evidence>
<feature type="chain" id="PRO_5001696684" description="DUF4878 domain-containing protein" evidence="1">
    <location>
        <begin position="26"/>
        <end position="181"/>
    </location>
</feature>